<reference evidence="7 8" key="1">
    <citation type="submission" date="2018-12" db="EMBL/GenBank/DDBJ databases">
        <authorList>
            <person name="Tiukova I."/>
            <person name="Dainat J."/>
        </authorList>
    </citation>
    <scope>NUCLEOTIDE SEQUENCE [LARGE SCALE GENOMIC DNA]</scope>
</reference>
<evidence type="ECO:0000256" key="1">
    <source>
        <dbReference type="ARBA" id="ARBA00004141"/>
    </source>
</evidence>
<proteinExistence type="inferred from homology"/>
<keyword evidence="6" id="KW-0472">Membrane</keyword>
<dbReference type="GO" id="GO:0016020">
    <property type="term" value="C:membrane"/>
    <property type="evidence" value="ECO:0007669"/>
    <property type="project" value="UniProtKB-SubCell"/>
</dbReference>
<keyword evidence="3" id="KW-0812">Transmembrane</keyword>
<feature type="non-terminal residue" evidence="7">
    <location>
        <position position="73"/>
    </location>
</feature>
<gene>
    <name evidence="7" type="ORF">BRENAR_LOCUS2107</name>
</gene>
<evidence type="ECO:0000256" key="2">
    <source>
        <dbReference type="ARBA" id="ARBA00009045"/>
    </source>
</evidence>
<evidence type="ECO:0000256" key="6">
    <source>
        <dbReference type="ARBA" id="ARBA00023136"/>
    </source>
</evidence>
<evidence type="ECO:0000313" key="7">
    <source>
        <dbReference type="EMBL" id="VEU21374.1"/>
    </source>
</evidence>
<accession>A0A448YKB3</accession>
<dbReference type="EMBL" id="CAACVR010000012">
    <property type="protein sequence ID" value="VEU21374.1"/>
    <property type="molecule type" value="Genomic_DNA"/>
</dbReference>
<dbReference type="GO" id="GO:0004252">
    <property type="term" value="F:serine-type endopeptidase activity"/>
    <property type="evidence" value="ECO:0007669"/>
    <property type="project" value="TreeGrafter"/>
</dbReference>
<keyword evidence="5" id="KW-1133">Transmembrane helix</keyword>
<dbReference type="SUPFAM" id="SSF144091">
    <property type="entry name" value="Rhomboid-like"/>
    <property type="match status" value="1"/>
</dbReference>
<dbReference type="AlphaFoldDB" id="A0A448YKB3"/>
<organism evidence="7 8">
    <name type="scientific">Brettanomyces naardenensis</name>
    <name type="common">Yeast</name>
    <dbReference type="NCBI Taxonomy" id="13370"/>
    <lineage>
        <taxon>Eukaryota</taxon>
        <taxon>Fungi</taxon>
        <taxon>Dikarya</taxon>
        <taxon>Ascomycota</taxon>
        <taxon>Saccharomycotina</taxon>
        <taxon>Pichiomycetes</taxon>
        <taxon>Pichiales</taxon>
        <taxon>Pichiaceae</taxon>
        <taxon>Brettanomyces</taxon>
    </lineage>
</organism>
<dbReference type="PANTHER" id="PTHR43731">
    <property type="entry name" value="RHOMBOID PROTEASE"/>
    <property type="match status" value="1"/>
</dbReference>
<keyword evidence="8" id="KW-1185">Reference proteome</keyword>
<dbReference type="PANTHER" id="PTHR43731:SF14">
    <property type="entry name" value="PRESENILIN-ASSOCIATED RHOMBOID-LIKE PROTEIN, MITOCHONDRIAL"/>
    <property type="match status" value="1"/>
</dbReference>
<evidence type="ECO:0000256" key="3">
    <source>
        <dbReference type="ARBA" id="ARBA00022692"/>
    </source>
</evidence>
<dbReference type="InterPro" id="IPR050925">
    <property type="entry name" value="Rhomboid_protease_S54"/>
</dbReference>
<protein>
    <submittedName>
        <fullName evidence="7">DEKNAAE102221</fullName>
    </submittedName>
</protein>
<evidence type="ECO:0000256" key="5">
    <source>
        <dbReference type="ARBA" id="ARBA00022989"/>
    </source>
</evidence>
<comment type="subcellular location">
    <subcellularLocation>
        <location evidence="1">Membrane</location>
        <topology evidence="1">Multi-pass membrane protein</topology>
    </subcellularLocation>
</comment>
<dbReference type="Gene3D" id="1.20.1540.10">
    <property type="entry name" value="Rhomboid-like"/>
    <property type="match status" value="1"/>
</dbReference>
<dbReference type="OrthoDB" id="10260614at2759"/>
<keyword evidence="4" id="KW-0378">Hydrolase</keyword>
<comment type="similarity">
    <text evidence="2">Belongs to the peptidase S54 family.</text>
</comment>
<dbReference type="GO" id="GO:0006465">
    <property type="term" value="P:signal peptide processing"/>
    <property type="evidence" value="ECO:0007669"/>
    <property type="project" value="TreeGrafter"/>
</dbReference>
<dbReference type="Proteomes" id="UP000290900">
    <property type="component" value="Unassembled WGS sequence"/>
</dbReference>
<evidence type="ECO:0000313" key="8">
    <source>
        <dbReference type="Proteomes" id="UP000290900"/>
    </source>
</evidence>
<dbReference type="InterPro" id="IPR035952">
    <property type="entry name" value="Rhomboid-like_sf"/>
</dbReference>
<name>A0A448YKB3_BRENA</name>
<evidence type="ECO:0000256" key="4">
    <source>
        <dbReference type="ARBA" id="ARBA00022801"/>
    </source>
</evidence>
<sequence length="73" mass="8704">MHLLYGLIGINCAVFGLWQLRYNSSALYRLLEQYFLMDRNSLTRKSNWSMVLSTFSHQEFFHLLINMGCLYSF</sequence>